<organism evidence="1">
    <name type="scientific">Florenciella sp. virus SA2</name>
    <dbReference type="NCBI Taxonomy" id="3240092"/>
    <lineage>
        <taxon>Viruses</taxon>
    </lineage>
</organism>
<protein>
    <submittedName>
        <fullName evidence="1">Uncharacterized protein</fullName>
    </submittedName>
</protein>
<name>A0AB39J8K3_9VIRU</name>
<gene>
    <name evidence="1" type="ORF">FloV-SA2_00288</name>
</gene>
<dbReference type="EMBL" id="PP542043">
    <property type="protein sequence ID" value="XDO02107.1"/>
    <property type="molecule type" value="Genomic_DNA"/>
</dbReference>
<accession>A0AB39J8K3</accession>
<sequence>MVAHGKPTTIVLNETESINPIREILYGFPDNPIEWPRMRRRADLTGSYYNIKDDLLKNHLKDNV</sequence>
<proteinExistence type="predicted"/>
<evidence type="ECO:0000313" key="1">
    <source>
        <dbReference type="EMBL" id="XDO02107.1"/>
    </source>
</evidence>
<reference evidence="1" key="1">
    <citation type="submission" date="2024-03" db="EMBL/GenBank/DDBJ databases">
        <title>Eukaryotic viruses encode the ribosomal protein eL40.</title>
        <authorList>
            <person name="Thomy J."/>
            <person name="Schvarcz C.R."/>
            <person name="McBeain K.A."/>
            <person name="Edwards K.F."/>
            <person name="Steward G.F."/>
        </authorList>
    </citation>
    <scope>NUCLEOTIDE SEQUENCE</scope>
    <source>
        <strain evidence="1">FloV-SA2</strain>
    </source>
</reference>